<dbReference type="Pfam" id="PF08044">
    <property type="entry name" value="DUF1707"/>
    <property type="match status" value="1"/>
</dbReference>
<protein>
    <recommendedName>
        <fullName evidence="2">DUF1707 domain-containing protein</fullName>
    </recommendedName>
</protein>
<feature type="transmembrane region" description="Helical" evidence="1">
    <location>
        <begin position="94"/>
        <end position="112"/>
    </location>
</feature>
<dbReference type="STRING" id="1544416.Cocul_01850"/>
<name>A0A0Q1AAJ6_9CORY</name>
<evidence type="ECO:0000259" key="2">
    <source>
        <dbReference type="Pfam" id="PF08044"/>
    </source>
</evidence>
<comment type="caution">
    <text evidence="3">The sequence shown here is derived from an EMBL/GenBank/DDBJ whole genome shotgun (WGS) entry which is preliminary data.</text>
</comment>
<dbReference type="OrthoDB" id="3534574at2"/>
<evidence type="ECO:0000313" key="3">
    <source>
        <dbReference type="EMBL" id="KQB83777.1"/>
    </source>
</evidence>
<accession>A0A0Q1AAJ6</accession>
<feature type="domain" description="DUF1707" evidence="2">
    <location>
        <begin position="11"/>
        <end position="63"/>
    </location>
</feature>
<keyword evidence="1" id="KW-0472">Membrane</keyword>
<keyword evidence="4" id="KW-1185">Reference proteome</keyword>
<dbReference type="EMBL" id="LKST01000003">
    <property type="protein sequence ID" value="KQB83777.1"/>
    <property type="molecule type" value="Genomic_DNA"/>
</dbReference>
<dbReference type="RefSeq" id="WP_055122921.1">
    <property type="nucleotide sequence ID" value="NZ_LKST01000003.1"/>
</dbReference>
<keyword evidence="1" id="KW-0812">Transmembrane</keyword>
<dbReference type="AlphaFoldDB" id="A0A0Q1AAJ6"/>
<evidence type="ECO:0000313" key="4">
    <source>
        <dbReference type="Proteomes" id="UP000050517"/>
    </source>
</evidence>
<proteinExistence type="predicted"/>
<feature type="transmembrane region" description="Helical" evidence="1">
    <location>
        <begin position="118"/>
        <end position="138"/>
    </location>
</feature>
<organism evidence="3 4">
    <name type="scientific">Corynebacterium oculi</name>
    <dbReference type="NCBI Taxonomy" id="1544416"/>
    <lineage>
        <taxon>Bacteria</taxon>
        <taxon>Bacillati</taxon>
        <taxon>Actinomycetota</taxon>
        <taxon>Actinomycetes</taxon>
        <taxon>Mycobacteriales</taxon>
        <taxon>Corynebacteriaceae</taxon>
        <taxon>Corynebacterium</taxon>
    </lineage>
</organism>
<dbReference type="PATRIC" id="fig|1544416.3.peg.1850"/>
<evidence type="ECO:0000256" key="1">
    <source>
        <dbReference type="SAM" id="Phobius"/>
    </source>
</evidence>
<reference evidence="3 4" key="1">
    <citation type="submission" date="2015-10" db="EMBL/GenBank/DDBJ databases">
        <title>Corynebacteirum lowii and Corynebacterium oculi species nova, derived from human clinical disease and and emended description of Corynebacterium mastiditis.</title>
        <authorList>
            <person name="Bernard K."/>
            <person name="Pacheco A.L."/>
            <person name="Mcdougall C."/>
            <person name="Burtx T."/>
            <person name="Weibe D."/>
            <person name="Tyler S."/>
            <person name="Olson A.B."/>
            <person name="Cnockaert M."/>
            <person name="Eguchi H."/>
            <person name="Kuwahara T."/>
            <person name="Nakayama-Imaohji H."/>
            <person name="Boudewijins M."/>
            <person name="Van Hoecke F."/>
            <person name="Bernier A.-M."/>
            <person name="Vandamme P."/>
        </authorList>
    </citation>
    <scope>NUCLEOTIDE SEQUENCE [LARGE SCALE GENOMIC DNA]</scope>
    <source>
        <strain evidence="3 4">NML 130210</strain>
    </source>
</reference>
<dbReference type="Proteomes" id="UP000050517">
    <property type="component" value="Unassembled WGS sequence"/>
</dbReference>
<sequence>MPEKREGDAEIRVGDRERSAALESLSEYFVRGFIDVAEFEERTGRAAVARTREDVAAVLGDLPELEPEEPAPTAERETQRELDSLLRRGHTVQAIDAVFGAVATVAFVGGVIVADWDWAWGGVTIGALVIPYVFRTFYSYNDEDEEIFNKLQKEEKKKRTERLRVATRRRRELGA</sequence>
<dbReference type="InterPro" id="IPR012551">
    <property type="entry name" value="DUF1707_SHOCT-like"/>
</dbReference>
<gene>
    <name evidence="3" type="ORF">Cocul_01850</name>
</gene>
<keyword evidence="1" id="KW-1133">Transmembrane helix</keyword>